<keyword evidence="13" id="KW-0539">Nucleus</keyword>
<comment type="similarity">
    <text evidence="3">Belongs to the krueppel C2H2-type zinc-finger protein family.</text>
</comment>
<dbReference type="PROSITE" id="PS50157">
    <property type="entry name" value="ZINC_FINGER_C2H2_2"/>
    <property type="match status" value="3"/>
</dbReference>
<dbReference type="InterPro" id="IPR052274">
    <property type="entry name" value="Krueppel_C2H2_Zn-finger"/>
</dbReference>
<dbReference type="AlphaFoldDB" id="A0A9Q1DMA5"/>
<sequence>MDHKMKTVSAPNMTRKRKASRPKQKGKTQGASEVLETGSKTSGDKNSRCEEEQPQKPQKIKRTYGRNSLLGIRRVPLGHTEDSGSDSSSSSVVSSSLANGSEDLTCPSRKPAPCPEVTGGGPSSDRGKGKDAVAKKKRRMEDKKPSKEVKDNKQSVIVERSQRNERPVETDEREKEKPKGKGSAIKKDPSRHISGSQEETWNLQIADKGRVACPNCKTVSRKTVEGLKKHMTNCKVVCAMACDTNPFTCHHCGKQLKSSTGMKYHLMADHNNLPSSEEGNNETDGQLVKEKLRKVLKRMGKLKCSKEGCSGSFTSVMGYLYHTRKCGKEEAELKKLLLNCRHCGKAYKSRAGLEYHLKSEHGPTPPKSDDEEPKAPAEPNPERTPSGRLKRTSAQVAVFHLQEIASEELLKEWPKRKVQQDLVPDDKKLKYARPGLPAFSQEVLRKWKNEVKLQRKVQCPNQGCDSVYTSVSGLKAHLGLCSRGDFEAGKYKCLICDKEFSSESGVKYHINSIHAQDWFIVSSKASKSFDKLLKAKSKGAKAQACPPQSPSLRFTPGFKGWRDKKPRGGGGLISVLRAKPGQEDRKRREERKQGGREKDCYDFSSSDSNSSSSSSSASSSSDSEAEGPEAPRHDKWALKRPLARIDGAKRAKNTS</sequence>
<evidence type="ECO:0000256" key="9">
    <source>
        <dbReference type="ARBA" id="ARBA00022843"/>
    </source>
</evidence>
<evidence type="ECO:0000256" key="1">
    <source>
        <dbReference type="ARBA" id="ARBA00003767"/>
    </source>
</evidence>
<dbReference type="FunFam" id="3.30.160.60:FF:000270">
    <property type="entry name" value="Zinc finger protein 512"/>
    <property type="match status" value="1"/>
</dbReference>
<keyword evidence="9" id="KW-0832">Ubl conjugation</keyword>
<dbReference type="Pfam" id="PF21276">
    <property type="entry name" value="ZNF512_C2HC"/>
    <property type="match status" value="2"/>
</dbReference>
<dbReference type="OrthoDB" id="9949647at2759"/>
<keyword evidence="6" id="KW-0677">Repeat</keyword>
<dbReference type="PANTHER" id="PTHR22979:SF2">
    <property type="entry name" value="ZINC FINGER PROTEIN 512"/>
    <property type="match status" value="1"/>
</dbReference>
<keyword evidence="4" id="KW-1017">Isopeptide bond</keyword>
<feature type="compositionally biased region" description="Basic and acidic residues" evidence="16">
    <location>
        <begin position="160"/>
        <end position="191"/>
    </location>
</feature>
<keyword evidence="19" id="KW-1185">Reference proteome</keyword>
<dbReference type="GO" id="GO:0005634">
    <property type="term" value="C:nucleus"/>
    <property type="evidence" value="ECO:0007669"/>
    <property type="project" value="UniProtKB-SubCell"/>
</dbReference>
<comment type="caution">
    <text evidence="18">The sequence shown here is derived from an EMBL/GenBank/DDBJ whole genome shotgun (WGS) entry which is preliminary data.</text>
</comment>
<dbReference type="GO" id="GO:0008270">
    <property type="term" value="F:zinc ion binding"/>
    <property type="evidence" value="ECO:0007669"/>
    <property type="project" value="UniProtKB-KW"/>
</dbReference>
<feature type="domain" description="C2H2-type" evidence="17">
    <location>
        <begin position="338"/>
        <end position="366"/>
    </location>
</feature>
<dbReference type="PROSITE" id="PS00028">
    <property type="entry name" value="ZINC_FINGER_C2H2_1"/>
    <property type="match status" value="3"/>
</dbReference>
<feature type="domain" description="C2H2-type" evidence="17">
    <location>
        <begin position="247"/>
        <end position="275"/>
    </location>
</feature>
<feature type="domain" description="C2H2-type" evidence="17">
    <location>
        <begin position="491"/>
        <end position="519"/>
    </location>
</feature>
<feature type="region of interest" description="Disordered" evidence="16">
    <location>
        <begin position="354"/>
        <end position="390"/>
    </location>
</feature>
<evidence type="ECO:0000256" key="8">
    <source>
        <dbReference type="ARBA" id="ARBA00022833"/>
    </source>
</evidence>
<dbReference type="Proteomes" id="UP001152803">
    <property type="component" value="Unassembled WGS sequence"/>
</dbReference>
<evidence type="ECO:0000256" key="7">
    <source>
        <dbReference type="ARBA" id="ARBA00022771"/>
    </source>
</evidence>
<dbReference type="InterPro" id="IPR013087">
    <property type="entry name" value="Znf_C2H2_type"/>
</dbReference>
<dbReference type="SMART" id="SM00355">
    <property type="entry name" value="ZnF_C2H2"/>
    <property type="match status" value="5"/>
</dbReference>
<gene>
    <name evidence="18" type="ORF">COCON_G00097950</name>
</gene>
<protein>
    <recommendedName>
        <fullName evidence="14">Zinc finger protein 512</fullName>
    </recommendedName>
</protein>
<feature type="compositionally biased region" description="Basic and acidic residues" evidence="16">
    <location>
        <begin position="580"/>
        <end position="601"/>
    </location>
</feature>
<dbReference type="EMBL" id="JAFJMO010000006">
    <property type="protein sequence ID" value="KAJ8275170.1"/>
    <property type="molecule type" value="Genomic_DNA"/>
</dbReference>
<organism evidence="18 19">
    <name type="scientific">Conger conger</name>
    <name type="common">Conger eel</name>
    <name type="synonym">Muraena conger</name>
    <dbReference type="NCBI Taxonomy" id="82655"/>
    <lineage>
        <taxon>Eukaryota</taxon>
        <taxon>Metazoa</taxon>
        <taxon>Chordata</taxon>
        <taxon>Craniata</taxon>
        <taxon>Vertebrata</taxon>
        <taxon>Euteleostomi</taxon>
        <taxon>Actinopterygii</taxon>
        <taxon>Neopterygii</taxon>
        <taxon>Teleostei</taxon>
        <taxon>Anguilliformes</taxon>
        <taxon>Congridae</taxon>
        <taxon>Conger</taxon>
    </lineage>
</organism>
<evidence type="ECO:0000256" key="4">
    <source>
        <dbReference type="ARBA" id="ARBA00022499"/>
    </source>
</evidence>
<evidence type="ECO:0000256" key="6">
    <source>
        <dbReference type="ARBA" id="ARBA00022737"/>
    </source>
</evidence>
<feature type="region of interest" description="Disordered" evidence="16">
    <location>
        <begin position="539"/>
        <end position="655"/>
    </location>
</feature>
<feature type="compositionally biased region" description="Low complexity" evidence="16">
    <location>
        <begin position="85"/>
        <end position="96"/>
    </location>
</feature>
<keyword evidence="8" id="KW-0862">Zinc</keyword>
<evidence type="ECO:0000256" key="14">
    <source>
        <dbReference type="ARBA" id="ARBA00039955"/>
    </source>
</evidence>
<keyword evidence="10" id="KW-0805">Transcription regulation</keyword>
<evidence type="ECO:0000313" key="18">
    <source>
        <dbReference type="EMBL" id="KAJ8275170.1"/>
    </source>
</evidence>
<feature type="compositionally biased region" description="Basic residues" evidence="16">
    <location>
        <begin position="14"/>
        <end position="26"/>
    </location>
</feature>
<dbReference type="InterPro" id="IPR036236">
    <property type="entry name" value="Znf_C2H2_sf"/>
</dbReference>
<evidence type="ECO:0000256" key="11">
    <source>
        <dbReference type="ARBA" id="ARBA00023125"/>
    </source>
</evidence>
<reference evidence="18" key="1">
    <citation type="journal article" date="2023" name="Science">
        <title>Genome structures resolve the early diversification of teleost fishes.</title>
        <authorList>
            <person name="Parey E."/>
            <person name="Louis A."/>
            <person name="Montfort J."/>
            <person name="Bouchez O."/>
            <person name="Roques C."/>
            <person name="Iampietro C."/>
            <person name="Lluch J."/>
            <person name="Castinel A."/>
            <person name="Donnadieu C."/>
            <person name="Desvignes T."/>
            <person name="Floi Bucao C."/>
            <person name="Jouanno E."/>
            <person name="Wen M."/>
            <person name="Mejri S."/>
            <person name="Dirks R."/>
            <person name="Jansen H."/>
            <person name="Henkel C."/>
            <person name="Chen W.J."/>
            <person name="Zahm M."/>
            <person name="Cabau C."/>
            <person name="Klopp C."/>
            <person name="Thompson A.W."/>
            <person name="Robinson-Rechavi M."/>
            <person name="Braasch I."/>
            <person name="Lecointre G."/>
            <person name="Bobe J."/>
            <person name="Postlethwait J.H."/>
            <person name="Berthelot C."/>
            <person name="Roest Crollius H."/>
            <person name="Guiguen Y."/>
        </authorList>
    </citation>
    <scope>NUCLEOTIDE SEQUENCE</scope>
    <source>
        <strain evidence="18">Concon-B</strain>
    </source>
</reference>
<dbReference type="FunFam" id="3.30.160.60:FF:000177">
    <property type="entry name" value="Zinc finger protein 512"/>
    <property type="match status" value="1"/>
</dbReference>
<evidence type="ECO:0000256" key="12">
    <source>
        <dbReference type="ARBA" id="ARBA00023163"/>
    </source>
</evidence>
<dbReference type="InterPro" id="IPR048403">
    <property type="entry name" value="ZNF512_znf-C2H2"/>
</dbReference>
<keyword evidence="11" id="KW-0238">DNA-binding</keyword>
<feature type="compositionally biased region" description="Basic and acidic residues" evidence="16">
    <location>
        <begin position="125"/>
        <end position="153"/>
    </location>
</feature>
<comment type="subcellular location">
    <subcellularLocation>
        <location evidence="2">Nucleus</location>
    </subcellularLocation>
</comment>
<evidence type="ECO:0000256" key="2">
    <source>
        <dbReference type="ARBA" id="ARBA00004123"/>
    </source>
</evidence>
<feature type="compositionally biased region" description="Basic and acidic residues" evidence="16">
    <location>
        <begin position="42"/>
        <end position="54"/>
    </location>
</feature>
<feature type="compositionally biased region" description="Low complexity" evidence="16">
    <location>
        <begin position="604"/>
        <end position="622"/>
    </location>
</feature>
<keyword evidence="12" id="KW-0804">Transcription</keyword>
<accession>A0A9Q1DMA5</accession>
<dbReference type="Gene3D" id="3.30.160.60">
    <property type="entry name" value="Classic Zinc Finger"/>
    <property type="match status" value="3"/>
</dbReference>
<name>A0A9Q1DMA5_CONCO</name>
<dbReference type="Pfam" id="PF21367">
    <property type="entry name" value="ZNF512_zf-C2H2"/>
    <property type="match status" value="1"/>
</dbReference>
<dbReference type="Pfam" id="PF00096">
    <property type="entry name" value="zf-C2H2"/>
    <property type="match status" value="2"/>
</dbReference>
<dbReference type="GO" id="GO:0003677">
    <property type="term" value="F:DNA binding"/>
    <property type="evidence" value="ECO:0007669"/>
    <property type="project" value="UniProtKB-KW"/>
</dbReference>
<dbReference type="InterPro" id="IPR048408">
    <property type="entry name" value="ZNF512_C2HC"/>
</dbReference>
<evidence type="ECO:0000256" key="10">
    <source>
        <dbReference type="ARBA" id="ARBA00023015"/>
    </source>
</evidence>
<evidence type="ECO:0000256" key="3">
    <source>
        <dbReference type="ARBA" id="ARBA00006991"/>
    </source>
</evidence>
<evidence type="ECO:0000256" key="13">
    <source>
        <dbReference type="ARBA" id="ARBA00023242"/>
    </source>
</evidence>
<evidence type="ECO:0000256" key="16">
    <source>
        <dbReference type="SAM" id="MobiDB-lite"/>
    </source>
</evidence>
<evidence type="ECO:0000256" key="5">
    <source>
        <dbReference type="ARBA" id="ARBA00022723"/>
    </source>
</evidence>
<comment type="function">
    <text evidence="1">May be involved in transcriptional regulation.</text>
</comment>
<feature type="region of interest" description="Disordered" evidence="16">
    <location>
        <begin position="1"/>
        <end position="197"/>
    </location>
</feature>
<evidence type="ECO:0000256" key="15">
    <source>
        <dbReference type="PROSITE-ProRule" id="PRU00042"/>
    </source>
</evidence>
<proteinExistence type="inferred from homology"/>
<evidence type="ECO:0000313" key="19">
    <source>
        <dbReference type="Proteomes" id="UP001152803"/>
    </source>
</evidence>
<dbReference type="PANTHER" id="PTHR22979">
    <property type="entry name" value="ZINC FINGER PROTEIN-RELATED"/>
    <property type="match status" value="1"/>
</dbReference>
<dbReference type="SUPFAM" id="SSF57667">
    <property type="entry name" value="beta-beta-alpha zinc fingers"/>
    <property type="match status" value="5"/>
</dbReference>
<keyword evidence="7 15" id="KW-0863">Zinc-finger</keyword>
<evidence type="ECO:0000259" key="17">
    <source>
        <dbReference type="PROSITE" id="PS50157"/>
    </source>
</evidence>
<keyword evidence="5" id="KW-0479">Metal-binding</keyword>